<dbReference type="EMBL" id="FMJE01000003">
    <property type="protein sequence ID" value="SCM81049.1"/>
    <property type="molecule type" value="Genomic_DNA"/>
</dbReference>
<protein>
    <submittedName>
        <fullName evidence="2">Uncharacterized protein</fullName>
    </submittedName>
</protein>
<evidence type="ECO:0000256" key="1">
    <source>
        <dbReference type="SAM" id="Phobius"/>
    </source>
</evidence>
<gene>
    <name evidence="2" type="ORF">KL86SPO_31228</name>
</gene>
<feature type="transmembrane region" description="Helical" evidence="1">
    <location>
        <begin position="6"/>
        <end position="26"/>
    </location>
</feature>
<keyword evidence="1" id="KW-0812">Transmembrane</keyword>
<reference evidence="2" key="1">
    <citation type="submission" date="2016-08" db="EMBL/GenBank/DDBJ databases">
        <authorList>
            <person name="Seilhamer J.J."/>
        </authorList>
    </citation>
    <scope>NUCLEOTIDE SEQUENCE</scope>
    <source>
        <strain evidence="2">86</strain>
    </source>
</reference>
<keyword evidence="1" id="KW-0472">Membrane</keyword>
<name>A0A212LUH9_9FIRM</name>
<sequence>MSRYAPSWGVVLGITDLFGFLGFLCIQSPPDLVLDWSMAINAFIQIKKHAAGRRDRTQTGK</sequence>
<keyword evidence="1" id="KW-1133">Transmembrane helix</keyword>
<dbReference type="AlphaFoldDB" id="A0A212LUH9"/>
<proteinExistence type="predicted"/>
<evidence type="ECO:0000313" key="2">
    <source>
        <dbReference type="EMBL" id="SCM81049.1"/>
    </source>
</evidence>
<organism evidence="2">
    <name type="scientific">uncultured Sporomusa sp</name>
    <dbReference type="NCBI Taxonomy" id="307249"/>
    <lineage>
        <taxon>Bacteria</taxon>
        <taxon>Bacillati</taxon>
        <taxon>Bacillota</taxon>
        <taxon>Negativicutes</taxon>
        <taxon>Selenomonadales</taxon>
        <taxon>Sporomusaceae</taxon>
        <taxon>Sporomusa</taxon>
        <taxon>environmental samples</taxon>
    </lineage>
</organism>
<accession>A0A212LUH9</accession>